<dbReference type="PANTHER" id="PTHR43179">
    <property type="entry name" value="RHAMNOSYLTRANSFERASE WBBL"/>
    <property type="match status" value="1"/>
</dbReference>
<reference evidence="2" key="1">
    <citation type="submission" date="2020-04" db="EMBL/GenBank/DDBJ databases">
        <title>Deep metagenomics examines the oral microbiome during advanced dental caries in children, revealing novel taxa and co-occurrences with host molecules.</title>
        <authorList>
            <person name="Baker J.L."/>
            <person name="Morton J.T."/>
            <person name="Dinis M."/>
            <person name="Alvarez R."/>
            <person name="Tran N.C."/>
            <person name="Knight R."/>
            <person name="Edlund A."/>
        </authorList>
    </citation>
    <scope>NUCLEOTIDE SEQUENCE</scope>
    <source>
        <strain evidence="2">JCVI_38_bin.19</strain>
    </source>
</reference>
<proteinExistence type="predicted"/>
<dbReference type="InterPro" id="IPR029044">
    <property type="entry name" value="Nucleotide-diphossugar_trans"/>
</dbReference>
<organism evidence="2 3">
    <name type="scientific">Oribacterium sinus</name>
    <dbReference type="NCBI Taxonomy" id="237576"/>
    <lineage>
        <taxon>Bacteria</taxon>
        <taxon>Bacillati</taxon>
        <taxon>Bacillota</taxon>
        <taxon>Clostridia</taxon>
        <taxon>Lachnospirales</taxon>
        <taxon>Lachnospiraceae</taxon>
        <taxon>Oribacterium</taxon>
    </lineage>
</organism>
<accession>A0A930DQ81</accession>
<name>A0A930DQ81_9FIRM</name>
<dbReference type="RefSeq" id="WP_304073705.1">
    <property type="nucleotide sequence ID" value="NZ_JABZRA010000254.1"/>
</dbReference>
<gene>
    <name evidence="2" type="ORF">HXM90_10215</name>
</gene>
<feature type="domain" description="Glycosyltransferase 2-like" evidence="1">
    <location>
        <begin position="106"/>
        <end position="235"/>
    </location>
</feature>
<evidence type="ECO:0000313" key="3">
    <source>
        <dbReference type="Proteomes" id="UP000775770"/>
    </source>
</evidence>
<protein>
    <submittedName>
        <fullName evidence="2">Glycosyltransferase</fullName>
    </submittedName>
</protein>
<dbReference type="PANTHER" id="PTHR43179:SF7">
    <property type="entry name" value="RHAMNOSYLTRANSFERASE WBBL"/>
    <property type="match status" value="1"/>
</dbReference>
<dbReference type="SUPFAM" id="SSF53448">
    <property type="entry name" value="Nucleotide-diphospho-sugar transferases"/>
    <property type="match status" value="1"/>
</dbReference>
<sequence>CEEAERREKAAGLSEEEKKAQEEALFTSSTIIHIRKVLYHWRSHQLSTAQNPEAKLYAFTAGERAVFDHAKRLGLPIEKVERGITYGYYHCHYALEKKEGELPLISVIIPSKDHSEDLDLAIRSLFAGSYPYLEVIVVENNSVEEKTFAYYEKIQEEFPARYGDFQKKAVRVVRWEREFNYSAINNFGVSFAHGEYLLFMNNDIECLKKDSVEEMLQFVQQEEVGICGARLLYPDKMIQHAGVVMGFGGIAGATFIGTHETENSYMHRAACIQNYTAVTAAVLMTKKSLFDKVGGFREELAVAFNDVDFCLKIRALGKRVVYTPYALFTHYESKSRGLEDNPEKVKRFNGEIVCLAKHWPEILRQGDPYYNPALTLRKSNFTLRDLSVEKVGEPFPLEILKDIV</sequence>
<dbReference type="Gene3D" id="3.90.550.10">
    <property type="entry name" value="Spore Coat Polysaccharide Biosynthesis Protein SpsA, Chain A"/>
    <property type="match status" value="1"/>
</dbReference>
<dbReference type="AlphaFoldDB" id="A0A930DQ81"/>
<dbReference type="EMBL" id="JABZRA010000254">
    <property type="protein sequence ID" value="MBF1273762.1"/>
    <property type="molecule type" value="Genomic_DNA"/>
</dbReference>
<dbReference type="Pfam" id="PF00535">
    <property type="entry name" value="Glycos_transf_2"/>
    <property type="match status" value="1"/>
</dbReference>
<feature type="non-terminal residue" evidence="2">
    <location>
        <position position="1"/>
    </location>
</feature>
<evidence type="ECO:0000259" key="1">
    <source>
        <dbReference type="Pfam" id="PF00535"/>
    </source>
</evidence>
<dbReference type="Proteomes" id="UP000775770">
    <property type="component" value="Unassembled WGS sequence"/>
</dbReference>
<comment type="caution">
    <text evidence="2">The sequence shown here is derived from an EMBL/GenBank/DDBJ whole genome shotgun (WGS) entry which is preliminary data.</text>
</comment>
<evidence type="ECO:0000313" key="2">
    <source>
        <dbReference type="EMBL" id="MBF1273762.1"/>
    </source>
</evidence>
<dbReference type="InterPro" id="IPR001173">
    <property type="entry name" value="Glyco_trans_2-like"/>
</dbReference>